<comment type="caution">
    <text evidence="3">The sequence shown here is derived from an EMBL/GenBank/DDBJ whole genome shotgun (WGS) entry which is preliminary data.</text>
</comment>
<feature type="domain" description="Ig-like" evidence="2">
    <location>
        <begin position="101"/>
        <end position="162"/>
    </location>
</feature>
<keyword evidence="1" id="KW-0812">Transmembrane</keyword>
<dbReference type="Proteomes" id="UP000243006">
    <property type="component" value="Unassembled WGS sequence"/>
</dbReference>
<evidence type="ECO:0000313" key="3">
    <source>
        <dbReference type="EMBL" id="OUC47302.1"/>
    </source>
</evidence>
<name>A0A1Y3EQ29_9BILA</name>
<protein>
    <recommendedName>
        <fullName evidence="2">Ig-like domain-containing protein</fullName>
    </recommendedName>
</protein>
<accession>A0A1Y3EQ29</accession>
<dbReference type="EMBL" id="LVZM01004795">
    <property type="protein sequence ID" value="OUC47302.1"/>
    <property type="molecule type" value="Genomic_DNA"/>
</dbReference>
<keyword evidence="1" id="KW-1133">Transmembrane helix</keyword>
<organism evidence="3 4">
    <name type="scientific">Trichinella nativa</name>
    <dbReference type="NCBI Taxonomy" id="6335"/>
    <lineage>
        <taxon>Eukaryota</taxon>
        <taxon>Metazoa</taxon>
        <taxon>Ecdysozoa</taxon>
        <taxon>Nematoda</taxon>
        <taxon>Enoplea</taxon>
        <taxon>Dorylaimia</taxon>
        <taxon>Trichinellida</taxon>
        <taxon>Trichinellidae</taxon>
        <taxon>Trichinella</taxon>
    </lineage>
</organism>
<dbReference type="PROSITE" id="PS50835">
    <property type="entry name" value="IG_LIKE"/>
    <property type="match status" value="1"/>
</dbReference>
<feature type="transmembrane region" description="Helical" evidence="1">
    <location>
        <begin position="67"/>
        <end position="96"/>
    </location>
</feature>
<dbReference type="AlphaFoldDB" id="A0A1Y3EQ29"/>
<evidence type="ECO:0000259" key="2">
    <source>
        <dbReference type="PROSITE" id="PS50835"/>
    </source>
</evidence>
<sequence>MIWSRPDLIDSLTWHHIVCGLEVRITDIGSGPSMDGRQSTWRHLAPLVMATIVAPVDLLVRTNWRRFLTFAVAVVLVLMFLLYLILFLLFLFFLIFPTPMPRFIAADKAKETESDDELFQTKPQDSVVLLNSKISFICQVKSSDQLVKIEWLRNGSSMHPAR</sequence>
<evidence type="ECO:0000313" key="4">
    <source>
        <dbReference type="Proteomes" id="UP000243006"/>
    </source>
</evidence>
<proteinExistence type="predicted"/>
<keyword evidence="1" id="KW-0472">Membrane</keyword>
<reference evidence="3 4" key="1">
    <citation type="submission" date="2015-04" db="EMBL/GenBank/DDBJ databases">
        <title>Draft genome of the roundworm Trichinella nativa.</title>
        <authorList>
            <person name="Mitreva M."/>
        </authorList>
    </citation>
    <scope>NUCLEOTIDE SEQUENCE [LARGE SCALE GENOMIC DNA]</scope>
    <source>
        <strain evidence="3 4">ISS45</strain>
    </source>
</reference>
<dbReference type="InterPro" id="IPR007110">
    <property type="entry name" value="Ig-like_dom"/>
</dbReference>
<dbReference type="InterPro" id="IPR036179">
    <property type="entry name" value="Ig-like_dom_sf"/>
</dbReference>
<evidence type="ECO:0000256" key="1">
    <source>
        <dbReference type="SAM" id="Phobius"/>
    </source>
</evidence>
<gene>
    <name evidence="3" type="ORF">D917_07039</name>
</gene>
<dbReference type="SUPFAM" id="SSF48726">
    <property type="entry name" value="Immunoglobulin"/>
    <property type="match status" value="1"/>
</dbReference>